<dbReference type="CDD" id="cd06261">
    <property type="entry name" value="TM_PBP2"/>
    <property type="match status" value="1"/>
</dbReference>
<keyword evidence="3" id="KW-1003">Cell membrane</keyword>
<feature type="domain" description="ABC transmembrane type-1" evidence="8">
    <location>
        <begin position="372"/>
        <end position="560"/>
    </location>
</feature>
<comment type="subcellular location">
    <subcellularLocation>
        <location evidence="1">Cell membrane</location>
        <topology evidence="1">Multi-pass membrane protein</topology>
    </subcellularLocation>
</comment>
<feature type="transmembrane region" description="Helical" evidence="7">
    <location>
        <begin position="268"/>
        <end position="291"/>
    </location>
</feature>
<feature type="transmembrane region" description="Helical" evidence="7">
    <location>
        <begin position="122"/>
        <end position="143"/>
    </location>
</feature>
<feature type="transmembrane region" description="Helical" evidence="7">
    <location>
        <begin position="226"/>
        <end position="248"/>
    </location>
</feature>
<feature type="transmembrane region" description="Helical" evidence="7">
    <location>
        <begin position="46"/>
        <end position="63"/>
    </location>
</feature>
<keyword evidence="4 7" id="KW-0812">Transmembrane</keyword>
<dbReference type="PANTHER" id="PTHR30183:SF6">
    <property type="entry name" value="INNER MEMBRANE ABC TRANSPORTER PERMEASE PROTEIN YNJC"/>
    <property type="match status" value="1"/>
</dbReference>
<feature type="transmembrane region" description="Helical" evidence="7">
    <location>
        <begin position="75"/>
        <end position="102"/>
    </location>
</feature>
<evidence type="ECO:0000256" key="5">
    <source>
        <dbReference type="ARBA" id="ARBA00022989"/>
    </source>
</evidence>
<proteinExistence type="predicted"/>
<sequence length="576" mass="61701">MGQPIRPAHSRQGEKLLQRLLKGNALLVLMLGLPVFAGIAGTVLPAFGYLPALGGFQFTLAHFEELARQPHMLRSILAGLSAGLITTSAAVAIVATFVAGFAGTRIFARVQHLVSPLLAIPHAAAAFALAFLIAPSGFLLRLISPEMTGFMRPPDWLLPNDPLALSMVAGLITKEVPFLFLVTLAALPQLPVRSSGQLTEALGYGRLCGFLISLWPALYRQIRLPVFAVLVYSLSVVDVAMILGPQLPATLPVRIIEWAADQGLSPRFLASAGALLHLAVVLAAMAIWIVLERLGRSALAVLTYSGRRFPNDAALRIASALAMAACAALIFMGLALLAVWSVAGLWQFPDAVPANLTSRIWLRTLPQIWEPLRMTVALGLSASSLALLCTILLLHRNGSAGRNMKATGYKLLYLPLIVPEISFVFGLQILIVSAGLTPAFPSVMAVHFLFVLPYVLLSLSAPWRELDPRFEKIAAGFGKSASEILLTVRLPLLFRACLTALAVGFSVSVGLYLPTLLIGAGRLTTITTEAVALSSGGDRRVIGVYALIQALLPFLAFLVASLAPQLLFRNRRAMRM</sequence>
<keyword evidence="10" id="KW-1185">Reference proteome</keyword>
<evidence type="ECO:0000256" key="4">
    <source>
        <dbReference type="ARBA" id="ARBA00022692"/>
    </source>
</evidence>
<accession>A0ABY8D2I7</accession>
<evidence type="ECO:0000256" key="3">
    <source>
        <dbReference type="ARBA" id="ARBA00022475"/>
    </source>
</evidence>
<evidence type="ECO:0000256" key="7">
    <source>
        <dbReference type="SAM" id="Phobius"/>
    </source>
</evidence>
<keyword evidence="2" id="KW-0813">Transport</keyword>
<feature type="transmembrane region" description="Helical" evidence="7">
    <location>
        <begin position="317"/>
        <end position="343"/>
    </location>
</feature>
<dbReference type="EMBL" id="CP120371">
    <property type="protein sequence ID" value="WEX85096.1"/>
    <property type="molecule type" value="Genomic_DNA"/>
</dbReference>
<feature type="transmembrane region" description="Helical" evidence="7">
    <location>
        <begin position="442"/>
        <end position="463"/>
    </location>
</feature>
<dbReference type="Proteomes" id="UP001235547">
    <property type="component" value="Chromosome 1"/>
</dbReference>
<feature type="domain" description="ABC transmembrane type-1" evidence="8">
    <location>
        <begin position="78"/>
        <end position="288"/>
    </location>
</feature>
<evidence type="ECO:0000313" key="10">
    <source>
        <dbReference type="Proteomes" id="UP001235547"/>
    </source>
</evidence>
<dbReference type="SUPFAM" id="SSF161098">
    <property type="entry name" value="MetI-like"/>
    <property type="match status" value="2"/>
</dbReference>
<evidence type="ECO:0000313" key="9">
    <source>
        <dbReference type="EMBL" id="WEX85096.1"/>
    </source>
</evidence>
<dbReference type="RefSeq" id="WP_280736009.1">
    <property type="nucleotide sequence ID" value="NZ_CP120368.1"/>
</dbReference>
<feature type="transmembrane region" description="Helical" evidence="7">
    <location>
        <begin position="372"/>
        <end position="394"/>
    </location>
</feature>
<evidence type="ECO:0000256" key="1">
    <source>
        <dbReference type="ARBA" id="ARBA00004651"/>
    </source>
</evidence>
<evidence type="ECO:0000256" key="2">
    <source>
        <dbReference type="ARBA" id="ARBA00022448"/>
    </source>
</evidence>
<feature type="transmembrane region" description="Helical" evidence="7">
    <location>
        <begin position="201"/>
        <end position="219"/>
    </location>
</feature>
<name>A0ABY8D2I7_9HYPH</name>
<feature type="transmembrane region" description="Helical" evidence="7">
    <location>
        <begin position="163"/>
        <end position="189"/>
    </location>
</feature>
<evidence type="ECO:0000259" key="8">
    <source>
        <dbReference type="PROSITE" id="PS50928"/>
    </source>
</evidence>
<dbReference type="InterPro" id="IPR035906">
    <property type="entry name" value="MetI-like_sf"/>
</dbReference>
<gene>
    <name evidence="9" type="ORF">PYH38_002971</name>
</gene>
<dbReference type="PANTHER" id="PTHR30183">
    <property type="entry name" value="MOLYBDENUM TRANSPORT SYSTEM PERMEASE PROTEIN MODB"/>
    <property type="match status" value="1"/>
</dbReference>
<reference evidence="9 10" key="1">
    <citation type="submission" date="2023-03" db="EMBL/GenBank/DDBJ databases">
        <authorList>
            <person name="Kaur S."/>
            <person name="Espinosa-Saiz D."/>
            <person name="Velazquez E."/>
            <person name="Menendez E."/>
            <person name="diCenzo G.C."/>
        </authorList>
    </citation>
    <scope>NUCLEOTIDE SEQUENCE [LARGE SCALE GENOMIC DNA]</scope>
    <source>
        <strain evidence="9 10">LMG 27395</strain>
    </source>
</reference>
<keyword evidence="6 7" id="KW-0472">Membrane</keyword>
<organism evidence="9 10">
    <name type="scientific">Sinorhizobium numidicum</name>
    <dbReference type="NCBI Taxonomy" id="680248"/>
    <lineage>
        <taxon>Bacteria</taxon>
        <taxon>Pseudomonadati</taxon>
        <taxon>Pseudomonadota</taxon>
        <taxon>Alphaproteobacteria</taxon>
        <taxon>Hyphomicrobiales</taxon>
        <taxon>Rhizobiaceae</taxon>
        <taxon>Sinorhizobium/Ensifer group</taxon>
        <taxon>Sinorhizobium</taxon>
    </lineage>
</organism>
<dbReference type="PROSITE" id="PS50928">
    <property type="entry name" value="ABC_TM1"/>
    <property type="match status" value="2"/>
</dbReference>
<feature type="transmembrane region" description="Helical" evidence="7">
    <location>
        <begin position="542"/>
        <end position="568"/>
    </location>
</feature>
<feature type="transmembrane region" description="Helical" evidence="7">
    <location>
        <begin position="414"/>
        <end position="436"/>
    </location>
</feature>
<feature type="transmembrane region" description="Helical" evidence="7">
    <location>
        <begin position="20"/>
        <end position="40"/>
    </location>
</feature>
<dbReference type="Gene3D" id="1.10.3720.10">
    <property type="entry name" value="MetI-like"/>
    <property type="match status" value="2"/>
</dbReference>
<evidence type="ECO:0000256" key="6">
    <source>
        <dbReference type="ARBA" id="ARBA00023136"/>
    </source>
</evidence>
<keyword evidence="5 7" id="KW-1133">Transmembrane helix</keyword>
<dbReference type="InterPro" id="IPR000515">
    <property type="entry name" value="MetI-like"/>
</dbReference>
<protein>
    <submittedName>
        <fullName evidence="9">ABC transporter permease</fullName>
    </submittedName>
</protein>